<dbReference type="PANTHER" id="PTHR34145:SF28">
    <property type="entry name" value="F-BOX DOMAIN-CONTAINING PROTEIN"/>
    <property type="match status" value="1"/>
</dbReference>
<name>A0A6J5WRL7_PRUAR</name>
<sequence length="401" mass="45653">MDDHTVRELISGCPLMEEIILLHCPGFKNLHVFGLHKLKELILEVSRDDHLERVHTETPNLQTLFIDSTLWGYTQPCTINMDACHDLKRLTLHLVLTQDFHSTNLTLNIAFCLWINRELISSCPLMEEIIPIRCAGFKNLHIFGLDKLKQVVLLLPPAAQLERIHINEAPSLQSLSIDSASRSMNLCTIDVEECAIILKHFPLKLSSSHELHIARKWIGRLTISSHNLRRLKLHKCNKLVEVQIGTPNLLSLEYDGKVFPSTLIKINAPCPWHLKFQLFLDTCFGSLWSIKLKELLKKSSGAVYLNIRFELDITKILPQSPVASSQSGKDFSKSRTMSSVLVGVERLIVEVRSCYSIHMFLVEGLLWSCRPRTLSVMSNDNEHKKLAEKGDVELEPLLIHT</sequence>
<dbReference type="PANTHER" id="PTHR34145">
    <property type="entry name" value="OS02G0105600 PROTEIN"/>
    <property type="match status" value="1"/>
</dbReference>
<organism evidence="1 2">
    <name type="scientific">Prunus armeniaca</name>
    <name type="common">Apricot</name>
    <name type="synonym">Armeniaca vulgaris</name>
    <dbReference type="NCBI Taxonomy" id="36596"/>
    <lineage>
        <taxon>Eukaryota</taxon>
        <taxon>Viridiplantae</taxon>
        <taxon>Streptophyta</taxon>
        <taxon>Embryophyta</taxon>
        <taxon>Tracheophyta</taxon>
        <taxon>Spermatophyta</taxon>
        <taxon>Magnoliopsida</taxon>
        <taxon>eudicotyledons</taxon>
        <taxon>Gunneridae</taxon>
        <taxon>Pentapetalae</taxon>
        <taxon>rosids</taxon>
        <taxon>fabids</taxon>
        <taxon>Rosales</taxon>
        <taxon>Rosaceae</taxon>
        <taxon>Amygdaloideae</taxon>
        <taxon>Amygdaleae</taxon>
        <taxon>Prunus</taxon>
    </lineage>
</organism>
<dbReference type="Proteomes" id="UP000507245">
    <property type="component" value="Unassembled WGS sequence"/>
</dbReference>
<dbReference type="InterPro" id="IPR053772">
    <property type="entry name" value="At1g61320/At1g61330-like"/>
</dbReference>
<dbReference type="SUPFAM" id="SSF52058">
    <property type="entry name" value="L domain-like"/>
    <property type="match status" value="1"/>
</dbReference>
<dbReference type="OrthoDB" id="1290582at2759"/>
<accession>A0A6J5WRL7</accession>
<dbReference type="EMBL" id="CAEKKB010000003">
    <property type="protein sequence ID" value="CAB4302707.1"/>
    <property type="molecule type" value="Genomic_DNA"/>
</dbReference>
<protein>
    <submittedName>
        <fullName evidence="1">Uncharacterized protein</fullName>
    </submittedName>
</protein>
<reference evidence="2" key="1">
    <citation type="journal article" date="2020" name="Genome Biol.">
        <title>Gamete binning: chromosome-level and haplotype-resolved genome assembly enabled by high-throughput single-cell sequencing of gamete genomes.</title>
        <authorList>
            <person name="Campoy J.A."/>
            <person name="Sun H."/>
            <person name="Goel M."/>
            <person name="Jiao W.-B."/>
            <person name="Folz-Donahue K."/>
            <person name="Wang N."/>
            <person name="Rubio M."/>
            <person name="Liu C."/>
            <person name="Kukat C."/>
            <person name="Ruiz D."/>
            <person name="Huettel B."/>
            <person name="Schneeberger K."/>
        </authorList>
    </citation>
    <scope>NUCLEOTIDE SEQUENCE [LARGE SCALE GENOMIC DNA]</scope>
    <source>
        <strain evidence="2">cv. Rojo Pasion</strain>
    </source>
</reference>
<gene>
    <name evidence="1" type="ORF">ORAREDHAP_LOCUS18584</name>
</gene>
<evidence type="ECO:0000313" key="2">
    <source>
        <dbReference type="Proteomes" id="UP000507245"/>
    </source>
</evidence>
<evidence type="ECO:0000313" key="1">
    <source>
        <dbReference type="EMBL" id="CAB4302707.1"/>
    </source>
</evidence>
<dbReference type="AlphaFoldDB" id="A0A6J5WRL7"/>
<proteinExistence type="predicted"/>
<keyword evidence="2" id="KW-1185">Reference proteome</keyword>